<dbReference type="PANTHER" id="PTHR46797:SF23">
    <property type="entry name" value="HTH-TYPE TRANSCRIPTIONAL REGULATOR SUTR"/>
    <property type="match status" value="1"/>
</dbReference>
<dbReference type="Pfam" id="PF09856">
    <property type="entry name" value="ScfRs"/>
    <property type="match status" value="1"/>
</dbReference>
<proteinExistence type="inferred from homology"/>
<dbReference type="PIRSF" id="PIRSF019251">
    <property type="entry name" value="Rv0465c"/>
    <property type="match status" value="1"/>
</dbReference>
<dbReference type="GO" id="GO:0005829">
    <property type="term" value="C:cytosol"/>
    <property type="evidence" value="ECO:0007669"/>
    <property type="project" value="TreeGrafter"/>
</dbReference>
<dbReference type="Proteomes" id="UP000189632">
    <property type="component" value="Chromosome"/>
</dbReference>
<evidence type="ECO:0000313" key="6">
    <source>
        <dbReference type="EMBL" id="AQT46201.1"/>
    </source>
</evidence>
<comment type="similarity">
    <text evidence="1">Belongs to the short-chain fatty acyl-CoA assimilation regulator (ScfR) family.</text>
</comment>
<dbReference type="STRING" id="1686310.BBC0244_000540"/>
<dbReference type="Pfam" id="PF06114">
    <property type="entry name" value="Peptidase_M78"/>
    <property type="match status" value="1"/>
</dbReference>
<dbReference type="AlphaFoldDB" id="A0A1U9MEW2"/>
<sequence length="483" mass="54333">MQIVNCEIVKKMSIGKLYIGRKVRKLREDQKLTQAHFAERIGISTSYLNQIENNQRPVSAAVLLSLAEKFHIDISSLSSGEDDRLLSALSETLTDPLFKNHRAAMQELRLITQNAPGLARALITCHQAYRLASEQLASTDGWLQAGGLTEILPYEEVRDFFHFMDNYIDDLDRSAEDLAGEMGIGERDNHSAIIERLEKKYQVSVNWGTADDGMVRRYDPVSRILTLNPYIAPQQRTFELAIQLARFEADPLCDEIIKKASFKSEEANEICRIGLYNYFAGALILPYKPFMRAASALRHDIELLAARFSVSLEQVCHRLSTLQRPGLKGVPIFFARIDRAGNITKRHSAVKLQFGRYGAACPVWNAHQAFETPGNIIRQLAETPDGVRYLCLAVQVVKRNGGYHSPHPHYALAFGCEISNASQFVYADGLNLDNNAAYEPIGISCRICPRTRCPNRAAPPLKHRLTVNYNQRDALPYTLEQIG</sequence>
<dbReference type="SUPFAM" id="SSF47413">
    <property type="entry name" value="lambda repressor-like DNA-binding domains"/>
    <property type="match status" value="1"/>
</dbReference>
<evidence type="ECO:0000256" key="3">
    <source>
        <dbReference type="ARBA" id="ARBA00023125"/>
    </source>
</evidence>
<reference evidence="6 7" key="1">
    <citation type="submission" date="2016-11" db="EMBL/GenBank/DDBJ databases">
        <title>Comparative genomics of Bartonella apis.</title>
        <authorList>
            <person name="Engel P."/>
        </authorList>
    </citation>
    <scope>NUCLEOTIDE SEQUENCE [LARGE SCALE GENOMIC DNA]</scope>
    <source>
        <strain evidence="6 7">BBC0122</strain>
    </source>
</reference>
<dbReference type="PANTHER" id="PTHR46797">
    <property type="entry name" value="HTH-TYPE TRANSCRIPTIONAL REGULATOR"/>
    <property type="match status" value="1"/>
</dbReference>
<dbReference type="Pfam" id="PF01381">
    <property type="entry name" value="HTH_3"/>
    <property type="match status" value="1"/>
</dbReference>
<dbReference type="EMBL" id="CP015625">
    <property type="protein sequence ID" value="AQT46201.1"/>
    <property type="molecule type" value="Genomic_DNA"/>
</dbReference>
<dbReference type="InterPro" id="IPR026281">
    <property type="entry name" value="HTH_RamB"/>
</dbReference>
<protein>
    <recommendedName>
        <fullName evidence="5">HTH cro/C1-type domain-containing protein</fullName>
    </recommendedName>
</protein>
<accession>A0A1U9MEW2</accession>
<keyword evidence="2" id="KW-0805">Transcription regulation</keyword>
<dbReference type="InterPro" id="IPR010359">
    <property type="entry name" value="IrrE_HExxH"/>
</dbReference>
<evidence type="ECO:0000256" key="4">
    <source>
        <dbReference type="ARBA" id="ARBA00023163"/>
    </source>
</evidence>
<name>A0A1U9MEW2_9HYPH</name>
<dbReference type="KEGG" id="bapi:BBC0122_000600"/>
<dbReference type="GO" id="GO:0003700">
    <property type="term" value="F:DNA-binding transcription factor activity"/>
    <property type="evidence" value="ECO:0007669"/>
    <property type="project" value="TreeGrafter"/>
</dbReference>
<organism evidence="6 7">
    <name type="scientific">Bartonella choladocola</name>
    <dbReference type="NCBI Taxonomy" id="2750995"/>
    <lineage>
        <taxon>Bacteria</taxon>
        <taxon>Pseudomonadati</taxon>
        <taxon>Pseudomonadota</taxon>
        <taxon>Alphaproteobacteria</taxon>
        <taxon>Hyphomicrobiales</taxon>
        <taxon>Bartonellaceae</taxon>
        <taxon>Bartonella</taxon>
    </lineage>
</organism>
<dbReference type="InterPro" id="IPR001387">
    <property type="entry name" value="Cro/C1-type_HTH"/>
</dbReference>
<dbReference type="SMART" id="SM00530">
    <property type="entry name" value="HTH_XRE"/>
    <property type="match status" value="1"/>
</dbReference>
<evidence type="ECO:0000256" key="1">
    <source>
        <dbReference type="ARBA" id="ARBA00007227"/>
    </source>
</evidence>
<evidence type="ECO:0000259" key="5">
    <source>
        <dbReference type="PROSITE" id="PS50943"/>
    </source>
</evidence>
<dbReference type="CDD" id="cd00093">
    <property type="entry name" value="HTH_XRE"/>
    <property type="match status" value="1"/>
</dbReference>
<dbReference type="InterPro" id="IPR010982">
    <property type="entry name" value="Lambda_DNA-bd_dom_sf"/>
</dbReference>
<keyword evidence="7" id="KW-1185">Reference proteome</keyword>
<keyword evidence="4" id="KW-0804">Transcription</keyword>
<evidence type="ECO:0000256" key="2">
    <source>
        <dbReference type="ARBA" id="ARBA00023015"/>
    </source>
</evidence>
<dbReference type="Gene3D" id="1.10.260.40">
    <property type="entry name" value="lambda repressor-like DNA-binding domains"/>
    <property type="match status" value="1"/>
</dbReference>
<evidence type="ECO:0000313" key="7">
    <source>
        <dbReference type="Proteomes" id="UP000189632"/>
    </source>
</evidence>
<keyword evidence="3" id="KW-0238">DNA-binding</keyword>
<dbReference type="PROSITE" id="PS50943">
    <property type="entry name" value="HTH_CROC1"/>
    <property type="match status" value="1"/>
</dbReference>
<dbReference type="GO" id="GO:0003677">
    <property type="term" value="F:DNA binding"/>
    <property type="evidence" value="ECO:0007669"/>
    <property type="project" value="UniProtKB-KW"/>
</dbReference>
<dbReference type="InterPro" id="IPR018653">
    <property type="entry name" value="ScfR_C"/>
</dbReference>
<dbReference type="InterPro" id="IPR050807">
    <property type="entry name" value="TransReg_Diox_bact_type"/>
</dbReference>
<gene>
    <name evidence="6" type="ORF">BBC0122_000600</name>
</gene>
<feature type="domain" description="HTH cro/C1-type" evidence="5">
    <location>
        <begin position="23"/>
        <end position="77"/>
    </location>
</feature>